<dbReference type="SUPFAM" id="SSF103088">
    <property type="entry name" value="OmpA-like"/>
    <property type="match status" value="1"/>
</dbReference>
<dbReference type="PANTHER" id="PTHR30329:SF21">
    <property type="entry name" value="LIPOPROTEIN YIAD-RELATED"/>
    <property type="match status" value="1"/>
</dbReference>
<keyword evidence="3" id="KW-0812">Transmembrane</keyword>
<feature type="coiled-coil region" evidence="2">
    <location>
        <begin position="54"/>
        <end position="193"/>
    </location>
</feature>
<evidence type="ECO:0000313" key="5">
    <source>
        <dbReference type="EMBL" id="SDE03204.1"/>
    </source>
</evidence>
<evidence type="ECO:0000313" key="6">
    <source>
        <dbReference type="Proteomes" id="UP000199603"/>
    </source>
</evidence>
<dbReference type="NCBIfam" id="NF006543">
    <property type="entry name" value="PRK09039.1-2"/>
    <property type="match status" value="1"/>
</dbReference>
<keyword evidence="1 3" id="KW-0472">Membrane</keyword>
<accession>A0A1G6ZKC5</accession>
<dbReference type="CDD" id="cd07185">
    <property type="entry name" value="OmpA_C-like"/>
    <property type="match status" value="1"/>
</dbReference>
<dbReference type="GO" id="GO:0016020">
    <property type="term" value="C:membrane"/>
    <property type="evidence" value="ECO:0007669"/>
    <property type="project" value="UniProtKB-UniRule"/>
</dbReference>
<feature type="domain" description="OmpA-like" evidence="4">
    <location>
        <begin position="243"/>
        <end position="369"/>
    </location>
</feature>
<gene>
    <name evidence="5" type="ORF">SAMN04488509_11462</name>
</gene>
<dbReference type="PROSITE" id="PS51123">
    <property type="entry name" value="OMPA_2"/>
    <property type="match status" value="1"/>
</dbReference>
<name>A0A1G6ZKC5_9GAMM</name>
<proteinExistence type="predicted"/>
<organism evidence="5 6">
    <name type="scientific">Aquimonas voraii</name>
    <dbReference type="NCBI Taxonomy" id="265719"/>
    <lineage>
        <taxon>Bacteria</taxon>
        <taxon>Pseudomonadati</taxon>
        <taxon>Pseudomonadota</taxon>
        <taxon>Gammaproteobacteria</taxon>
        <taxon>Lysobacterales</taxon>
        <taxon>Lysobacteraceae</taxon>
        <taxon>Aquimonas</taxon>
    </lineage>
</organism>
<dbReference type="STRING" id="265719.SAMN04488509_11462"/>
<dbReference type="EMBL" id="FNAG01000014">
    <property type="protein sequence ID" value="SDE03204.1"/>
    <property type="molecule type" value="Genomic_DNA"/>
</dbReference>
<dbReference type="RefSeq" id="WP_091245157.1">
    <property type="nucleotide sequence ID" value="NZ_FNAG01000014.1"/>
</dbReference>
<sequence>MSTLAARRRRGVDFWPGFVDALSALLMVLVFLLLVFAVGQFALSDALSGRDRALDALNRELAALAEALSMERSAKEQALTEVGDLTASLSSSERAVAQLQINLDSTRTQLTDSESERARLTADVNALAELKRQLEAELASRLAELDENKEKLVVQTELSAKAAAQAELLNRQLLALREQLARVEAALAAAEGEGRQKDLQIEELGARLNLALADRVNELTRFRSEFFGKLRAALGNRADIQVVGDRFVVPSELLFPSASDELNPAGIEQLQRLASTLKEVTAQIPADVDWVLRIDGHTDRRPISTGRFPSNWELSSARAIAIVKFLTQAGIPPRRLAANGFGEHHPLDPGASEEALARNRRIEIQLTNR</sequence>
<protein>
    <submittedName>
        <fullName evidence="5">Chemotaxis protein MotB</fullName>
    </submittedName>
</protein>
<keyword evidence="2" id="KW-0175">Coiled coil</keyword>
<dbReference type="Pfam" id="PF00691">
    <property type="entry name" value="OmpA"/>
    <property type="match status" value="1"/>
</dbReference>
<dbReference type="Proteomes" id="UP000199603">
    <property type="component" value="Unassembled WGS sequence"/>
</dbReference>
<dbReference type="InterPro" id="IPR050330">
    <property type="entry name" value="Bact_OuterMem_StrucFunc"/>
</dbReference>
<evidence type="ECO:0000259" key="4">
    <source>
        <dbReference type="PROSITE" id="PS51123"/>
    </source>
</evidence>
<dbReference type="InterPro" id="IPR006665">
    <property type="entry name" value="OmpA-like"/>
</dbReference>
<reference evidence="5 6" key="1">
    <citation type="submission" date="2016-10" db="EMBL/GenBank/DDBJ databases">
        <authorList>
            <person name="de Groot N.N."/>
        </authorList>
    </citation>
    <scope>NUCLEOTIDE SEQUENCE [LARGE SCALE GENOMIC DNA]</scope>
    <source>
        <strain evidence="5 6">DSM 16957</strain>
    </source>
</reference>
<dbReference type="PANTHER" id="PTHR30329">
    <property type="entry name" value="STATOR ELEMENT OF FLAGELLAR MOTOR COMPLEX"/>
    <property type="match status" value="1"/>
</dbReference>
<keyword evidence="6" id="KW-1185">Reference proteome</keyword>
<evidence type="ECO:0000256" key="3">
    <source>
        <dbReference type="SAM" id="Phobius"/>
    </source>
</evidence>
<feature type="transmembrane region" description="Helical" evidence="3">
    <location>
        <begin position="21"/>
        <end position="43"/>
    </location>
</feature>
<evidence type="ECO:0000256" key="2">
    <source>
        <dbReference type="SAM" id="Coils"/>
    </source>
</evidence>
<dbReference type="AlphaFoldDB" id="A0A1G6ZKC5"/>
<evidence type="ECO:0000256" key="1">
    <source>
        <dbReference type="PROSITE-ProRule" id="PRU00473"/>
    </source>
</evidence>
<keyword evidence="3" id="KW-1133">Transmembrane helix</keyword>
<dbReference type="InterPro" id="IPR036737">
    <property type="entry name" value="OmpA-like_sf"/>
</dbReference>
<dbReference type="Gene3D" id="3.30.1330.60">
    <property type="entry name" value="OmpA-like domain"/>
    <property type="match status" value="1"/>
</dbReference>
<dbReference type="OrthoDB" id="9782229at2"/>